<feature type="region of interest" description="Disordered" evidence="4">
    <location>
        <begin position="1772"/>
        <end position="1816"/>
    </location>
</feature>
<dbReference type="FunFam" id="2.60.40.150:FF:000183">
    <property type="entry name" value="Phosphoinositide phospholipase C"/>
    <property type="match status" value="1"/>
</dbReference>
<feature type="domain" description="Ras-associating" evidence="8">
    <location>
        <begin position="1655"/>
        <end position="1736"/>
    </location>
</feature>
<dbReference type="InterPro" id="IPR001192">
    <property type="entry name" value="PI-PLC_fam"/>
</dbReference>
<dbReference type="SMART" id="SM00149">
    <property type="entry name" value="PLCYc"/>
    <property type="match status" value="1"/>
</dbReference>
<dbReference type="InterPro" id="IPR011992">
    <property type="entry name" value="EF-hand-dom_pair"/>
</dbReference>
<feature type="compositionally biased region" description="Polar residues" evidence="4">
    <location>
        <begin position="1143"/>
        <end position="1156"/>
    </location>
</feature>
<sequence length="1838" mass="208138">MSGYFEKLSSLDEVLDEQRVTNSQNLIITITTESDHSLYHNGRSHDRLVLEFRSARWSLIVPTAQAMREIGNSLWQILQEIDTNFLEEYASVKRSKQSDNAAKKPQSHSAELEALQDLLQYPEEIALTLTEVENNLFYQVPPIDYLRQVTLDPDGSPTSRITVNTLADRFRQVSTWFTNLILMQGTFDDRKAVLSCILRVAITCWNIGNFNGATEILAAFKSIKMKPFLLSISDKDSSGIPLLDWLVNALRTPLYDEALARALKIPQCQIIPFFGSFIREINYVGTHMPNLKVLAPNLQSKELQKIQKDLPDLVEEDHYLTLINPAGLINLEKMYEVQNIMDRIAVFHRHCSNRERSQRPSVDSIHSPEIERTYNIDDDDNHYYETEMDSYQPIQPVNHDHGVCTFPITRVCSGLNSHILQVLHHGTTAVHWDVEGSRSCYIFLRLERNCSVLSWRKPYWAAPRPHPTAPPPDFQLNLRTDDLYVPGMPNKPPGEIASFGLEEGFLDLSYVKELYTGAKDKEKELELTTILKRHRLENHEPSDCCMAMLFGTNVSDNRSFYLLFPPKMFKIWMEGLCNIIRGLKFQLQLTDRRIIWLKEQYVQLHLSDGNFPKPTIMDAIRVFGGRDWSATGTTTGVSPPENGAMKRGASIRFRKKRSIGNLQMVKGELVSKPCDITDIVVGTKFKQGLGPGTYSLPPPSRSRSICSDIDAFKSPHGSTEYVDKTSPCRRERKNDILAHIKNVPQGRIIQETQLDFSDFVAVFKSFSPRYRKDIRELFDKLVVSGRSVSDSSLTDSGKSSPEHMSKNKRIGLLTRNNSLDYEESKNSSAVQKKKIFDAIATASITSNLANVDTSRSSVISLSNFSKFLETKQCERLSEPEVISLIQRHEPDVVLRSQNYLSYEGFARYLMDKDNYAYPNERMQPVEADMDRPLSHYYIASSHNTYLTGHQLKGESSVDLYTQVLLTGCRCVELDCWDGDDGNPLIYHGHTFTTKIPFKAVVEAINKAAFITSPYPVILSLENHCSVQQQARMAQIFQSVFGEKLIGKFLFEVDFCDEPHLPSPASLKNRILIKNKKLMADITPHPILKGARTAPRQPQPPRASSIVSNTSGGSLNDEYSDDDEDDDEDDDDNLDMRNDSLSSHETPSRNTNATKSSLPLVESEYLEDEGAAKYKKQNLQISKELSDIIIYIQAIKFRGLNTISPSSSVRYKRAVPAAIQAAITSKKSSSTSSPSSSESHHAKQRLNMYHPCYQCASLNENAAKKLCRKQALALIAHTETQLVRTYPAGMRIDSSNFNPVIFWSFGIQMVALNYQTEDTALHLNTAMFEQNGRCGYVLKPSVMCDRSHMMYRRFNPWDKEFDGLHSSNLILHVISGQYVSSNFTCSVQVEVELIGIPVDSCKQKTKIVQRNSLNPVWNDTFYFQVMFRDLTFVRFNVIDVNTSHIIAQRVIPLKHLRPGYRHVRLRNNQNQPLFMSTLFIYSRSEEESVDDNGGESCSKEPSCSALETSGSLGKPDARCPGVKRRMFFLMVYGVVPDEASTILKITQESTTQEVILQALQKAGLGSEKINDYVLVEEVSRGWEKKNREIPATQRVLDPQECPLQSQAQWQGEGRFLLKRLGDDPSSRAWLSSIRSTRIRQPKMWDDADNFLVCVYNVSVDIPYAILKVPVSACAQDVLAQALIKARRLENPAQFVLVEELEYGGNKSTRLLADDENVYSTQAHWPTLGRFILHERDAVKKVRCTTFEKLSKGLAKLPVGEALSDPPTSRFKTRFPLSGLGRGGSAKENAANSAEPTPKKHREVHSEGEAISDEEKDPDFISTMSRLKRLSIRKFRAWKS</sequence>
<dbReference type="Gene3D" id="2.60.40.150">
    <property type="entry name" value="C2 domain"/>
    <property type="match status" value="1"/>
</dbReference>
<dbReference type="SMART" id="SM00314">
    <property type="entry name" value="RA"/>
    <property type="match status" value="2"/>
</dbReference>
<accession>A0AAN9TKK0</accession>
<dbReference type="GO" id="GO:0051209">
    <property type="term" value="P:release of sequestered calcium ion into cytosol"/>
    <property type="evidence" value="ECO:0007669"/>
    <property type="project" value="TreeGrafter"/>
</dbReference>
<feature type="region of interest" description="Disordered" evidence="4">
    <location>
        <begin position="788"/>
        <end position="809"/>
    </location>
</feature>
<dbReference type="InterPro" id="IPR035892">
    <property type="entry name" value="C2_domain_sf"/>
</dbReference>
<dbReference type="CDD" id="cd08596">
    <property type="entry name" value="PI-PLCc_epsilon"/>
    <property type="match status" value="1"/>
</dbReference>
<dbReference type="Gene3D" id="1.10.238.10">
    <property type="entry name" value="EF-hand"/>
    <property type="match status" value="1"/>
</dbReference>
<dbReference type="Pfam" id="PF00388">
    <property type="entry name" value="PI-PLC-X"/>
    <property type="match status" value="1"/>
</dbReference>
<evidence type="ECO:0000313" key="9">
    <source>
        <dbReference type="EMBL" id="KAK7598073.1"/>
    </source>
</evidence>
<dbReference type="FunFam" id="3.10.20.90:FF:000238">
    <property type="entry name" value="Phosphoinositide phospholipase C"/>
    <property type="match status" value="1"/>
</dbReference>
<feature type="domain" description="Ras-GEF" evidence="7">
    <location>
        <begin position="121"/>
        <end position="381"/>
    </location>
</feature>
<dbReference type="PROSITE" id="PS50008">
    <property type="entry name" value="PIPLC_Y_DOMAIN"/>
    <property type="match status" value="1"/>
</dbReference>
<feature type="compositionally biased region" description="Polar residues" evidence="4">
    <location>
        <begin position="1498"/>
        <end position="1510"/>
    </location>
</feature>
<dbReference type="CDD" id="cd17114">
    <property type="entry name" value="RA_PLC-epsilon"/>
    <property type="match status" value="1"/>
</dbReference>
<reference evidence="9 10" key="1">
    <citation type="submission" date="2024-03" db="EMBL/GenBank/DDBJ databases">
        <title>Adaptation during the transition from Ophiocordyceps entomopathogen to insect associate is accompanied by gene loss and intensified selection.</title>
        <authorList>
            <person name="Ward C.M."/>
            <person name="Onetto C.A."/>
            <person name="Borneman A.R."/>
        </authorList>
    </citation>
    <scope>NUCLEOTIDE SEQUENCE [LARGE SCALE GENOMIC DNA]</scope>
    <source>
        <strain evidence="9">AWRI1</strain>
        <tissue evidence="9">Single Adult Female</tissue>
    </source>
</reference>
<dbReference type="EMBL" id="JBBCAQ010000014">
    <property type="protein sequence ID" value="KAK7598073.1"/>
    <property type="molecule type" value="Genomic_DNA"/>
</dbReference>
<dbReference type="SUPFAM" id="SSF54236">
    <property type="entry name" value="Ubiquitin-like"/>
    <property type="match status" value="2"/>
</dbReference>
<keyword evidence="3" id="KW-0443">Lipid metabolism</keyword>
<dbReference type="InterPro" id="IPR000008">
    <property type="entry name" value="C2_dom"/>
</dbReference>
<dbReference type="GO" id="GO:0004435">
    <property type="term" value="F:phosphatidylinositol-4,5-bisphosphate phospholipase C activity"/>
    <property type="evidence" value="ECO:0007669"/>
    <property type="project" value="UniProtKB-EC"/>
</dbReference>
<dbReference type="PROSITE" id="PS50007">
    <property type="entry name" value="PIPLC_X_DOMAIN"/>
    <property type="match status" value="1"/>
</dbReference>
<dbReference type="SMART" id="SM00147">
    <property type="entry name" value="RasGEF"/>
    <property type="match status" value="1"/>
</dbReference>
<dbReference type="Proteomes" id="UP001367676">
    <property type="component" value="Unassembled WGS sequence"/>
</dbReference>
<dbReference type="InterPro" id="IPR036964">
    <property type="entry name" value="RASGEF_cat_dom_sf"/>
</dbReference>
<evidence type="ECO:0000259" key="7">
    <source>
        <dbReference type="PROSITE" id="PS50009"/>
    </source>
</evidence>
<dbReference type="GO" id="GO:0007186">
    <property type="term" value="P:G protein-coupled receptor signaling pathway"/>
    <property type="evidence" value="ECO:0007669"/>
    <property type="project" value="TreeGrafter"/>
</dbReference>
<keyword evidence="1" id="KW-0807">Transducer</keyword>
<dbReference type="CDD" id="cd00275">
    <property type="entry name" value="C2_PLC_like"/>
    <property type="match status" value="1"/>
</dbReference>
<dbReference type="InterPro" id="IPR046973">
    <property type="entry name" value="PLC-epsilon1_cat"/>
</dbReference>
<dbReference type="GO" id="GO:0016042">
    <property type="term" value="P:lipid catabolic process"/>
    <property type="evidence" value="ECO:0007669"/>
    <property type="project" value="UniProtKB-KW"/>
</dbReference>
<dbReference type="SUPFAM" id="SSF47473">
    <property type="entry name" value="EF-hand"/>
    <property type="match status" value="1"/>
</dbReference>
<feature type="domain" description="Ras-associating" evidence="8">
    <location>
        <begin position="1524"/>
        <end position="1621"/>
    </location>
</feature>
<dbReference type="Gene3D" id="1.10.840.10">
    <property type="entry name" value="Ras guanine-nucleotide exchange factors catalytic domain"/>
    <property type="match status" value="1"/>
</dbReference>
<dbReference type="EC" id="3.1.4.11" evidence="3"/>
<dbReference type="SUPFAM" id="SSF49562">
    <property type="entry name" value="C2 domain (Calcium/lipid-binding domain, CaLB)"/>
    <property type="match status" value="1"/>
</dbReference>
<name>A0AAN9TKK0_9HEMI</name>
<dbReference type="GO" id="GO:0048015">
    <property type="term" value="P:phosphatidylinositol-mediated signaling"/>
    <property type="evidence" value="ECO:0007669"/>
    <property type="project" value="TreeGrafter"/>
</dbReference>
<comment type="catalytic activity">
    <reaction evidence="3">
        <text>a 1,2-diacyl-sn-glycero-3-phospho-(1D-myo-inositol-4,5-bisphosphate) + H2O = 1D-myo-inositol 1,4,5-trisphosphate + a 1,2-diacyl-sn-glycerol + H(+)</text>
        <dbReference type="Rhea" id="RHEA:33179"/>
        <dbReference type="ChEBI" id="CHEBI:15377"/>
        <dbReference type="ChEBI" id="CHEBI:15378"/>
        <dbReference type="ChEBI" id="CHEBI:17815"/>
        <dbReference type="ChEBI" id="CHEBI:58456"/>
        <dbReference type="ChEBI" id="CHEBI:203600"/>
        <dbReference type="EC" id="3.1.4.11"/>
    </reaction>
</comment>
<gene>
    <name evidence="9" type="ORF">V9T40_006308</name>
</gene>
<evidence type="ECO:0000256" key="1">
    <source>
        <dbReference type="ARBA" id="ARBA00023224"/>
    </source>
</evidence>
<evidence type="ECO:0000256" key="4">
    <source>
        <dbReference type="SAM" id="MobiDB-lite"/>
    </source>
</evidence>
<feature type="domain" description="PI-PLC Y-box" evidence="6">
    <location>
        <begin position="1184"/>
        <end position="1342"/>
    </location>
</feature>
<feature type="compositionally biased region" description="Acidic residues" evidence="4">
    <location>
        <begin position="1117"/>
        <end position="1132"/>
    </location>
</feature>
<dbReference type="GO" id="GO:0046488">
    <property type="term" value="P:phosphatidylinositol metabolic process"/>
    <property type="evidence" value="ECO:0007669"/>
    <property type="project" value="TreeGrafter"/>
</dbReference>
<dbReference type="SUPFAM" id="SSF51695">
    <property type="entry name" value="PLC-like phosphodiesterases"/>
    <property type="match status" value="1"/>
</dbReference>
<dbReference type="PANTHER" id="PTHR10336:SF6">
    <property type="entry name" value="1-PHOSPHATIDYLINOSITOL 4,5-BISPHOSPHATE PHOSPHODIESTERASE EPSILON-1"/>
    <property type="match status" value="1"/>
</dbReference>
<dbReference type="Gene3D" id="3.10.20.90">
    <property type="entry name" value="Phosphatidylinositol 3-kinase Catalytic Subunit, Chain A, domain 1"/>
    <property type="match status" value="2"/>
</dbReference>
<dbReference type="PROSITE" id="PS50200">
    <property type="entry name" value="RA"/>
    <property type="match status" value="2"/>
</dbReference>
<dbReference type="InterPro" id="IPR001711">
    <property type="entry name" value="PLipase_C_Pinositol-sp_Y"/>
</dbReference>
<comment type="caution">
    <text evidence="9">The sequence shown here is derived from an EMBL/GenBank/DDBJ whole genome shotgun (WGS) entry which is preliminary data.</text>
</comment>
<dbReference type="InterPro" id="IPR000159">
    <property type="entry name" value="RA_dom"/>
</dbReference>
<dbReference type="GO" id="GO:0007265">
    <property type="term" value="P:Ras protein signal transduction"/>
    <property type="evidence" value="ECO:0007669"/>
    <property type="project" value="TreeGrafter"/>
</dbReference>
<keyword evidence="3" id="KW-0442">Lipid degradation</keyword>
<dbReference type="PRINTS" id="PR00390">
    <property type="entry name" value="PHPHLIPASEC"/>
</dbReference>
<dbReference type="InterPro" id="IPR017946">
    <property type="entry name" value="PLC-like_Pdiesterase_TIM-brl"/>
</dbReference>
<dbReference type="PROSITE" id="PS50009">
    <property type="entry name" value="RASGEF_CAT"/>
    <property type="match status" value="1"/>
</dbReference>
<dbReference type="Pfam" id="PF00617">
    <property type="entry name" value="RasGEF"/>
    <property type="match status" value="1"/>
</dbReference>
<dbReference type="SUPFAM" id="SSF48366">
    <property type="entry name" value="Ras GEF"/>
    <property type="match status" value="1"/>
</dbReference>
<dbReference type="SMART" id="SM00239">
    <property type="entry name" value="C2"/>
    <property type="match status" value="1"/>
</dbReference>
<evidence type="ECO:0000313" key="10">
    <source>
        <dbReference type="Proteomes" id="UP001367676"/>
    </source>
</evidence>
<feature type="compositionally biased region" description="Low complexity" evidence="4">
    <location>
        <begin position="788"/>
        <end position="799"/>
    </location>
</feature>
<evidence type="ECO:0000259" key="6">
    <source>
        <dbReference type="PROSITE" id="PS50008"/>
    </source>
</evidence>
<dbReference type="InterPro" id="IPR015359">
    <property type="entry name" value="PLC_EF-hand-like"/>
</dbReference>
<dbReference type="InterPro" id="IPR000909">
    <property type="entry name" value="PLipase_C_PInositol-sp_X_dom"/>
</dbReference>
<dbReference type="PANTHER" id="PTHR10336">
    <property type="entry name" value="PHOSPHOINOSITIDE-SPECIFIC PHOSPHOLIPASE C FAMILY PROTEIN"/>
    <property type="match status" value="1"/>
</dbReference>
<evidence type="ECO:0000259" key="8">
    <source>
        <dbReference type="PROSITE" id="PS50200"/>
    </source>
</evidence>
<dbReference type="GO" id="GO:0005085">
    <property type="term" value="F:guanyl-nucleotide exchange factor activity"/>
    <property type="evidence" value="ECO:0007669"/>
    <property type="project" value="UniProtKB-KW"/>
</dbReference>
<evidence type="ECO:0000256" key="2">
    <source>
        <dbReference type="PROSITE-ProRule" id="PRU00168"/>
    </source>
</evidence>
<feature type="domain" description="C2" evidence="5">
    <location>
        <begin position="1347"/>
        <end position="1472"/>
    </location>
</feature>
<dbReference type="Gene3D" id="3.20.20.190">
    <property type="entry name" value="Phosphatidylinositol (PI) phosphodiesterase"/>
    <property type="match status" value="1"/>
</dbReference>
<proteinExistence type="predicted"/>
<dbReference type="Pfam" id="PF00168">
    <property type="entry name" value="C2"/>
    <property type="match status" value="1"/>
</dbReference>
<dbReference type="InterPro" id="IPR023578">
    <property type="entry name" value="Ras_GEF_dom_sf"/>
</dbReference>
<dbReference type="InterPro" id="IPR001895">
    <property type="entry name" value="RASGEF_cat_dom"/>
</dbReference>
<dbReference type="Pfam" id="PF00387">
    <property type="entry name" value="PI-PLC-Y"/>
    <property type="match status" value="1"/>
</dbReference>
<organism evidence="9 10">
    <name type="scientific">Parthenolecanium corni</name>
    <dbReference type="NCBI Taxonomy" id="536013"/>
    <lineage>
        <taxon>Eukaryota</taxon>
        <taxon>Metazoa</taxon>
        <taxon>Ecdysozoa</taxon>
        <taxon>Arthropoda</taxon>
        <taxon>Hexapoda</taxon>
        <taxon>Insecta</taxon>
        <taxon>Pterygota</taxon>
        <taxon>Neoptera</taxon>
        <taxon>Paraneoptera</taxon>
        <taxon>Hemiptera</taxon>
        <taxon>Sternorrhyncha</taxon>
        <taxon>Coccoidea</taxon>
        <taxon>Coccidae</taxon>
        <taxon>Parthenolecanium</taxon>
    </lineage>
</organism>
<feature type="region of interest" description="Disordered" evidence="4">
    <location>
        <begin position="1487"/>
        <end position="1513"/>
    </location>
</feature>
<dbReference type="Pfam" id="PF09279">
    <property type="entry name" value="EF-hand_like"/>
    <property type="match status" value="1"/>
</dbReference>
<protein>
    <recommendedName>
        <fullName evidence="3">Phosphoinositide phospholipase C</fullName>
        <ecNumber evidence="3">3.1.4.11</ecNumber>
    </recommendedName>
</protein>
<evidence type="ECO:0000256" key="3">
    <source>
        <dbReference type="RuleBase" id="RU361133"/>
    </source>
</evidence>
<dbReference type="Pfam" id="PF00788">
    <property type="entry name" value="RA"/>
    <property type="match status" value="2"/>
</dbReference>
<dbReference type="InterPro" id="IPR029071">
    <property type="entry name" value="Ubiquitin-like_domsf"/>
</dbReference>
<keyword evidence="3" id="KW-0378">Hydrolase</keyword>
<evidence type="ECO:0000259" key="5">
    <source>
        <dbReference type="PROSITE" id="PS50004"/>
    </source>
</evidence>
<keyword evidence="10" id="KW-1185">Reference proteome</keyword>
<feature type="region of interest" description="Disordered" evidence="4">
    <location>
        <begin position="1086"/>
        <end position="1160"/>
    </location>
</feature>
<dbReference type="SMART" id="SM00148">
    <property type="entry name" value="PLCXc"/>
    <property type="match status" value="1"/>
</dbReference>
<keyword evidence="2" id="KW-0344">Guanine-nucleotide releasing factor</keyword>
<dbReference type="PROSITE" id="PS50004">
    <property type="entry name" value="C2"/>
    <property type="match status" value="1"/>
</dbReference>